<dbReference type="Gene3D" id="3.40.30.10">
    <property type="entry name" value="Glutaredoxin"/>
    <property type="match status" value="1"/>
</dbReference>
<dbReference type="PANTHER" id="PTHR43110">
    <property type="entry name" value="THIOL PEROXIDASE"/>
    <property type="match status" value="1"/>
</dbReference>
<reference evidence="5 6" key="1">
    <citation type="submission" date="2016-10" db="EMBL/GenBank/DDBJ databases">
        <title>Chromobacterium muskegensis sp. nov., an insecticidal bacterium isolated from Sphagnum bogs.</title>
        <authorList>
            <person name="Sparks M.E."/>
            <person name="Blackburn M.B."/>
            <person name="Gundersen-Rindal D.E."/>
            <person name="Mitchell A."/>
            <person name="Farrar R."/>
            <person name="Kuhar D."/>
        </authorList>
    </citation>
    <scope>NUCLEOTIDE SEQUENCE [LARGE SCALE GENOMIC DNA]</scope>
    <source>
        <strain evidence="5 6">21-1</strain>
    </source>
</reference>
<feature type="compositionally biased region" description="Basic and acidic residues" evidence="3">
    <location>
        <begin position="179"/>
        <end position="201"/>
    </location>
</feature>
<feature type="region of interest" description="Disordered" evidence="3">
    <location>
        <begin position="176"/>
        <end position="201"/>
    </location>
</feature>
<evidence type="ECO:0000256" key="2">
    <source>
        <dbReference type="ARBA" id="ARBA00023284"/>
    </source>
</evidence>
<gene>
    <name evidence="5" type="ORF">BKX93_09385</name>
</gene>
<evidence type="ECO:0000259" key="4">
    <source>
        <dbReference type="Pfam" id="PF08534"/>
    </source>
</evidence>
<sequence>MEDFWVQYGDEMLPVIGDFPRQGSYLPSFMLVDDQKRDAPLEGFSHTPKLIVTLLSVDEEEHAGLLLLRETRRFLDSWPHLKLIVITVDSPSSLARARHEHGLPNIALLSTLRGRDFHKRYGVLITEYPLSGYTSPSIILADAANVVHYSERLANTRDFFNFDAIDALLQEGEQQAMAAEREAAEARQEQEAEREKGTERLLEKAKLIQDQLGRNGGAGS</sequence>
<dbReference type="EMBL" id="CP017707">
    <property type="protein sequence ID" value="AOZ50187.1"/>
    <property type="molecule type" value="Genomic_DNA"/>
</dbReference>
<dbReference type="InterPro" id="IPR036249">
    <property type="entry name" value="Thioredoxin-like_sf"/>
</dbReference>
<keyword evidence="5" id="KW-0575">Peroxidase</keyword>
<keyword evidence="5" id="KW-0560">Oxidoreductase</keyword>
<dbReference type="InterPro" id="IPR013740">
    <property type="entry name" value="Redoxin"/>
</dbReference>
<protein>
    <submittedName>
        <fullName evidence="5">Thiol peroxidase</fullName>
    </submittedName>
</protein>
<proteinExistence type="predicted"/>
<dbReference type="Pfam" id="PF08534">
    <property type="entry name" value="Redoxin"/>
    <property type="match status" value="1"/>
</dbReference>
<dbReference type="InterPro" id="IPR050455">
    <property type="entry name" value="Tpx_Peroxidase_subfamily"/>
</dbReference>
<dbReference type="AlphaFoldDB" id="A0A1D9LFY2"/>
<evidence type="ECO:0000256" key="1">
    <source>
        <dbReference type="ARBA" id="ARBA00023157"/>
    </source>
</evidence>
<feature type="domain" description="Redoxin" evidence="4">
    <location>
        <begin position="82"/>
        <end position="164"/>
    </location>
</feature>
<keyword evidence="1" id="KW-1015">Disulfide bond</keyword>
<organism evidence="5 6">
    <name type="scientific">Chromobacterium vaccinii</name>
    <dbReference type="NCBI Taxonomy" id="1108595"/>
    <lineage>
        <taxon>Bacteria</taxon>
        <taxon>Pseudomonadati</taxon>
        <taxon>Pseudomonadota</taxon>
        <taxon>Betaproteobacteria</taxon>
        <taxon>Neisseriales</taxon>
        <taxon>Chromobacteriaceae</taxon>
        <taxon>Chromobacterium</taxon>
    </lineage>
</organism>
<keyword evidence="2" id="KW-0676">Redox-active center</keyword>
<dbReference type="RefSeq" id="WP_046166420.1">
    <property type="nucleotide sequence ID" value="NZ_CP017707.1"/>
</dbReference>
<name>A0A1D9LFY2_9NEIS</name>
<accession>A0A1D9LFY2</accession>
<dbReference type="Proteomes" id="UP000178776">
    <property type="component" value="Chromosome"/>
</dbReference>
<dbReference type="PANTHER" id="PTHR43110:SF1">
    <property type="entry name" value="THIOL PEROXIDASE"/>
    <property type="match status" value="1"/>
</dbReference>
<dbReference type="SUPFAM" id="SSF52833">
    <property type="entry name" value="Thioredoxin-like"/>
    <property type="match status" value="1"/>
</dbReference>
<evidence type="ECO:0000313" key="5">
    <source>
        <dbReference type="EMBL" id="AOZ50187.1"/>
    </source>
</evidence>
<evidence type="ECO:0000313" key="6">
    <source>
        <dbReference type="Proteomes" id="UP000178776"/>
    </source>
</evidence>
<dbReference type="GO" id="GO:0004601">
    <property type="term" value="F:peroxidase activity"/>
    <property type="evidence" value="ECO:0007669"/>
    <property type="project" value="UniProtKB-KW"/>
</dbReference>
<dbReference type="GeneID" id="68841426"/>
<dbReference type="KEGG" id="cvc:BKX93_09385"/>
<dbReference type="STRING" id="1108595.BKX93_09385"/>
<evidence type="ECO:0000256" key="3">
    <source>
        <dbReference type="SAM" id="MobiDB-lite"/>
    </source>
</evidence>